<dbReference type="Pfam" id="PF03934">
    <property type="entry name" value="T2SSK"/>
    <property type="match status" value="1"/>
</dbReference>
<comment type="subcellular location">
    <subcellularLocation>
        <location evidence="1 10">Cell inner membrane</location>
    </subcellularLocation>
</comment>
<dbReference type="InterPro" id="IPR038072">
    <property type="entry name" value="GspK_central_sf"/>
</dbReference>
<evidence type="ECO:0000259" key="14">
    <source>
        <dbReference type="Pfam" id="PF21687"/>
    </source>
</evidence>
<evidence type="ECO:0000256" key="2">
    <source>
        <dbReference type="ARBA" id="ARBA00007246"/>
    </source>
</evidence>
<dbReference type="Gene3D" id="1.10.40.60">
    <property type="entry name" value="EpsJ-like"/>
    <property type="match status" value="2"/>
</dbReference>
<evidence type="ECO:0000256" key="6">
    <source>
        <dbReference type="ARBA" id="ARBA00022692"/>
    </source>
</evidence>
<evidence type="ECO:0000256" key="9">
    <source>
        <dbReference type="ARBA" id="ARBA00023136"/>
    </source>
</evidence>
<keyword evidence="7" id="KW-0653">Protein transport</keyword>
<dbReference type="InterPro" id="IPR005628">
    <property type="entry name" value="GspK"/>
</dbReference>
<dbReference type="NCBIfam" id="NF037980">
    <property type="entry name" value="T2SS_GspK"/>
    <property type="match status" value="1"/>
</dbReference>
<evidence type="ECO:0000256" key="10">
    <source>
        <dbReference type="PIRNR" id="PIRNR002786"/>
    </source>
</evidence>
<dbReference type="OrthoDB" id="5293133at2"/>
<keyword evidence="3 10" id="KW-0813">Transport</keyword>
<keyword evidence="6 12" id="KW-0812">Transmembrane</keyword>
<protein>
    <recommendedName>
        <fullName evidence="10">Type II secretion system protein K</fullName>
    </recommendedName>
</protein>
<comment type="similarity">
    <text evidence="2 10">Belongs to the GSP K family.</text>
</comment>
<name>A0A2S9H309_9BURK</name>
<dbReference type="PANTHER" id="PTHR38831">
    <property type="entry name" value="TYPE II SECRETION SYSTEM PROTEIN K"/>
    <property type="match status" value="1"/>
</dbReference>
<evidence type="ECO:0000256" key="8">
    <source>
        <dbReference type="ARBA" id="ARBA00022989"/>
    </source>
</evidence>
<proteinExistence type="inferred from homology"/>
<dbReference type="InterPro" id="IPR049031">
    <property type="entry name" value="T2SSK_SAM-like_1st"/>
</dbReference>
<dbReference type="Gene3D" id="3.30.1300.30">
    <property type="entry name" value="GSPII I/J protein-like"/>
    <property type="match status" value="1"/>
</dbReference>
<accession>A0A2S9H309</accession>
<evidence type="ECO:0000256" key="5">
    <source>
        <dbReference type="ARBA" id="ARBA00022519"/>
    </source>
</evidence>
<dbReference type="RefSeq" id="WP_105530682.1">
    <property type="nucleotide sequence ID" value="NZ_PUGF01000003.1"/>
</dbReference>
<dbReference type="InterPro" id="IPR045584">
    <property type="entry name" value="Pilin-like"/>
</dbReference>
<keyword evidence="4 10" id="KW-1003">Cell membrane</keyword>
<dbReference type="SUPFAM" id="SSF54523">
    <property type="entry name" value="Pili subunits"/>
    <property type="match status" value="1"/>
</dbReference>
<dbReference type="AlphaFoldDB" id="A0A2S9H309"/>
<evidence type="ECO:0000256" key="1">
    <source>
        <dbReference type="ARBA" id="ARBA00004533"/>
    </source>
</evidence>
<feature type="region of interest" description="Disordered" evidence="11">
    <location>
        <begin position="180"/>
        <end position="210"/>
    </location>
</feature>
<evidence type="ECO:0000256" key="7">
    <source>
        <dbReference type="ARBA" id="ARBA00022927"/>
    </source>
</evidence>
<evidence type="ECO:0000313" key="15">
    <source>
        <dbReference type="EMBL" id="PRC94358.1"/>
    </source>
</evidence>
<evidence type="ECO:0000256" key="12">
    <source>
        <dbReference type="SAM" id="Phobius"/>
    </source>
</evidence>
<feature type="transmembrane region" description="Helical" evidence="12">
    <location>
        <begin position="26"/>
        <end position="47"/>
    </location>
</feature>
<keyword evidence="8 12" id="KW-1133">Transmembrane helix</keyword>
<organism evidence="15 16">
    <name type="scientific">Solimicrobium silvestre</name>
    <dbReference type="NCBI Taxonomy" id="2099400"/>
    <lineage>
        <taxon>Bacteria</taxon>
        <taxon>Pseudomonadati</taxon>
        <taxon>Pseudomonadota</taxon>
        <taxon>Betaproteobacteria</taxon>
        <taxon>Burkholderiales</taxon>
        <taxon>Oxalobacteraceae</taxon>
        <taxon>Solimicrobium</taxon>
    </lineage>
</organism>
<gene>
    <name evidence="15" type="ORF">S2091_0979</name>
</gene>
<evidence type="ECO:0000256" key="3">
    <source>
        <dbReference type="ARBA" id="ARBA00022448"/>
    </source>
</evidence>
<dbReference type="GO" id="GO:0009306">
    <property type="term" value="P:protein secretion"/>
    <property type="evidence" value="ECO:0007669"/>
    <property type="project" value="InterPro"/>
</dbReference>
<feature type="compositionally biased region" description="Low complexity" evidence="11">
    <location>
        <begin position="193"/>
        <end position="210"/>
    </location>
</feature>
<dbReference type="Proteomes" id="UP000237839">
    <property type="component" value="Unassembled WGS sequence"/>
</dbReference>
<evidence type="ECO:0000259" key="13">
    <source>
        <dbReference type="Pfam" id="PF03934"/>
    </source>
</evidence>
<feature type="domain" description="T2SS protein K second SAM-like" evidence="13">
    <location>
        <begin position="249"/>
        <end position="295"/>
    </location>
</feature>
<dbReference type="SUPFAM" id="SSF158544">
    <property type="entry name" value="GspK insert domain-like"/>
    <property type="match status" value="1"/>
</dbReference>
<evidence type="ECO:0000256" key="4">
    <source>
        <dbReference type="ARBA" id="ARBA00022475"/>
    </source>
</evidence>
<sequence length="345" mass="37186">MQAAITKKSTLKASNRPTSTCRQRGVAIVTALLLTALAVTIVASVFWQQQVQVRAVENQRLQSQTQWVQRAALDWTRIILREDARTTAVDQLGEVWATPLPETPLDDYIEKDGSDSGNSGASGGTLSGKVIDAQSYYNLNNLAVGGVVDPQEIAVFKRLLGFLSINPNLAEATAKAIGATQAPTTAPSPPANTPDSTPASTPSAPSAGSTEQPALFIHTEDLITIPGYTVAVIDKLKNYVVILPRPTPVNVNTAGVEVLAAKANLSMEKATAMIASRSHAYFITTNDFQSRAQVDVPSGKFDIAVSTSFFMVFNKVQWDRASLNMQALIYRKSSGNTTVMWLREY</sequence>
<dbReference type="GO" id="GO:0005886">
    <property type="term" value="C:plasma membrane"/>
    <property type="evidence" value="ECO:0007669"/>
    <property type="project" value="UniProtKB-SubCell"/>
</dbReference>
<keyword evidence="16" id="KW-1185">Reference proteome</keyword>
<dbReference type="Pfam" id="PF21687">
    <property type="entry name" value="T2SSK_1st"/>
    <property type="match status" value="1"/>
</dbReference>
<comment type="caution">
    <text evidence="15">The sequence shown here is derived from an EMBL/GenBank/DDBJ whole genome shotgun (WGS) entry which is preliminary data.</text>
</comment>
<dbReference type="EMBL" id="PUGF01000003">
    <property type="protein sequence ID" value="PRC94358.1"/>
    <property type="molecule type" value="Genomic_DNA"/>
</dbReference>
<evidence type="ECO:0000256" key="11">
    <source>
        <dbReference type="SAM" id="MobiDB-lite"/>
    </source>
</evidence>
<keyword evidence="5 10" id="KW-0997">Cell inner membrane</keyword>
<dbReference type="PANTHER" id="PTHR38831:SF1">
    <property type="entry name" value="TYPE II SECRETION SYSTEM PROTEIN K-RELATED"/>
    <property type="match status" value="1"/>
</dbReference>
<reference evidence="15 16" key="1">
    <citation type="submission" date="2018-02" db="EMBL/GenBank/DDBJ databases">
        <title>Solimicrobium silvestre gen. nov., sp. nov., isolated from alpine forest soil.</title>
        <authorList>
            <person name="Margesin R."/>
            <person name="Albuquerque L."/>
            <person name="Zhang D.-C."/>
            <person name="Froufe H.J.C."/>
            <person name="Severino R."/>
            <person name="Roxo I."/>
            <person name="Egas C."/>
            <person name="Da Costa M.S."/>
        </authorList>
    </citation>
    <scope>NUCLEOTIDE SEQUENCE [LARGE SCALE GENOMIC DNA]</scope>
    <source>
        <strain evidence="15 16">S20-91</strain>
    </source>
</reference>
<feature type="domain" description="T2SS protein K first SAM-like" evidence="14">
    <location>
        <begin position="137"/>
        <end position="244"/>
    </location>
</feature>
<dbReference type="PIRSF" id="PIRSF002786">
    <property type="entry name" value="XcpX"/>
    <property type="match status" value="1"/>
</dbReference>
<evidence type="ECO:0000313" key="16">
    <source>
        <dbReference type="Proteomes" id="UP000237839"/>
    </source>
</evidence>
<dbReference type="InterPro" id="IPR049179">
    <property type="entry name" value="T2SSK_SAM-like_2nd"/>
</dbReference>
<keyword evidence="9 10" id="KW-0472">Membrane</keyword>